<keyword evidence="1" id="KW-0472">Membrane</keyword>
<name>A0A1I9SA42_9CAUD</name>
<accession>A0A1I9SA42</accession>
<evidence type="ECO:0000256" key="1">
    <source>
        <dbReference type="SAM" id="Phobius"/>
    </source>
</evidence>
<organism evidence="2 3">
    <name type="scientific">Rhodococcus phage Weasels2</name>
    <dbReference type="NCBI Taxonomy" id="1897437"/>
    <lineage>
        <taxon>Viruses</taxon>
        <taxon>Duplodnaviria</taxon>
        <taxon>Heunggongvirae</taxon>
        <taxon>Uroviricota</taxon>
        <taxon>Caudoviricetes</taxon>
        <taxon>Weaselvirus</taxon>
        <taxon>Weaselvirus weasel</taxon>
    </lineage>
</organism>
<feature type="transmembrane region" description="Helical" evidence="1">
    <location>
        <begin position="6"/>
        <end position="25"/>
    </location>
</feature>
<dbReference type="Proteomes" id="UP000224902">
    <property type="component" value="Segment"/>
</dbReference>
<evidence type="ECO:0000313" key="3">
    <source>
        <dbReference type="Proteomes" id="UP000224902"/>
    </source>
</evidence>
<keyword evidence="1" id="KW-0812">Transmembrane</keyword>
<protein>
    <submittedName>
        <fullName evidence="2">Uncharacterized protein</fullName>
    </submittedName>
</protein>
<reference evidence="3" key="1">
    <citation type="submission" date="2016-08" db="EMBL/GenBank/DDBJ databases">
        <authorList>
            <person name="Seilhamer J.J."/>
        </authorList>
    </citation>
    <scope>NUCLEOTIDE SEQUENCE [LARGE SCALE GENOMIC DNA]</scope>
</reference>
<dbReference type="EMBL" id="KX774321">
    <property type="protein sequence ID" value="AOZ63648.1"/>
    <property type="molecule type" value="Genomic_DNA"/>
</dbReference>
<keyword evidence="1" id="KW-1133">Transmembrane helix</keyword>
<keyword evidence="3" id="KW-1185">Reference proteome</keyword>
<evidence type="ECO:0000313" key="2">
    <source>
        <dbReference type="EMBL" id="AOZ63648.1"/>
    </source>
</evidence>
<proteinExistence type="predicted"/>
<gene>
    <name evidence="2" type="ORF">SEA_WEASELS2_59</name>
</gene>
<sequence length="84" mass="9172">MIATLLTWIAIAVEAFCGIMAGLLLKKVTGEHLETATWIPTNNLLSERVVESDIQDGFDTIAQVSSDDNSEDLHLFETSPTPII</sequence>